<protein>
    <submittedName>
        <fullName evidence="10">OmpA/MotB domain protein</fullName>
    </submittedName>
</protein>
<dbReference type="GO" id="GO:0005886">
    <property type="term" value="C:plasma membrane"/>
    <property type="evidence" value="ECO:0007669"/>
    <property type="project" value="UniProtKB-SubCell"/>
</dbReference>
<dbReference type="InterPro" id="IPR006665">
    <property type="entry name" value="OmpA-like"/>
</dbReference>
<evidence type="ECO:0000256" key="5">
    <source>
        <dbReference type="ARBA" id="ARBA00022989"/>
    </source>
</evidence>
<keyword evidence="11" id="KW-1185">Reference proteome</keyword>
<dbReference type="Gene3D" id="3.30.1330.60">
    <property type="entry name" value="OmpA-like domain"/>
    <property type="match status" value="1"/>
</dbReference>
<organism evidence="10 11">
    <name type="scientific">Cellulosilyticum lentocellum (strain ATCC 49066 / DSM 5427 / NCIMB 11756 / RHM5)</name>
    <name type="common">Clostridium lentocellum</name>
    <dbReference type="NCBI Taxonomy" id="642492"/>
    <lineage>
        <taxon>Bacteria</taxon>
        <taxon>Bacillati</taxon>
        <taxon>Bacillota</taxon>
        <taxon>Clostridia</taxon>
        <taxon>Lachnospirales</taxon>
        <taxon>Cellulosilyticaceae</taxon>
        <taxon>Cellulosilyticum</taxon>
    </lineage>
</organism>
<gene>
    <name evidence="10" type="ordered locus">Clole_2449</name>
</gene>
<name>F2JGR3_CELLD</name>
<feature type="compositionally biased region" description="Basic and acidic residues" evidence="8">
    <location>
        <begin position="230"/>
        <end position="248"/>
    </location>
</feature>
<evidence type="ECO:0000256" key="6">
    <source>
        <dbReference type="ARBA" id="ARBA00023136"/>
    </source>
</evidence>
<dbReference type="KEGG" id="cle:Clole_2449"/>
<dbReference type="HOGENOM" id="CLU_016890_0_0_9"/>
<reference evidence="10 11" key="1">
    <citation type="journal article" date="2011" name="J. Bacteriol.">
        <title>Complete genome sequence of the cellulose-degrading bacterium Cellulosilyticum lentocellum.</title>
        <authorList>
            <consortium name="US DOE Joint Genome Institute"/>
            <person name="Miller D.A."/>
            <person name="Suen G."/>
            <person name="Bruce D."/>
            <person name="Copeland A."/>
            <person name="Cheng J.F."/>
            <person name="Detter C."/>
            <person name="Goodwin L.A."/>
            <person name="Han C.S."/>
            <person name="Hauser L.J."/>
            <person name="Land M.L."/>
            <person name="Lapidus A."/>
            <person name="Lucas S."/>
            <person name="Meincke L."/>
            <person name="Pitluck S."/>
            <person name="Tapia R."/>
            <person name="Teshima H."/>
            <person name="Woyke T."/>
            <person name="Fox B.G."/>
            <person name="Angert E.R."/>
            <person name="Currie C.R."/>
        </authorList>
    </citation>
    <scope>NUCLEOTIDE SEQUENCE [LARGE SCALE GENOMIC DNA]</scope>
    <source>
        <strain evidence="11">ATCC 49066 / DSM 5427 / NCIMB 11756 / RHM5</strain>
    </source>
</reference>
<accession>F2JGR3</accession>
<comment type="subcellular location">
    <subcellularLocation>
        <location evidence="1">Cell membrane</location>
        <topology evidence="1">Single-pass membrane protein</topology>
    </subcellularLocation>
</comment>
<dbReference type="Proteomes" id="UP000008467">
    <property type="component" value="Chromosome"/>
</dbReference>
<dbReference type="CDD" id="cd07185">
    <property type="entry name" value="OmpA_C-like"/>
    <property type="match status" value="1"/>
</dbReference>
<dbReference type="EMBL" id="CP002582">
    <property type="protein sequence ID" value="ADZ84155.1"/>
    <property type="molecule type" value="Genomic_DNA"/>
</dbReference>
<keyword evidence="5" id="KW-1133">Transmembrane helix</keyword>
<keyword evidence="3" id="KW-1003">Cell membrane</keyword>
<evidence type="ECO:0000256" key="2">
    <source>
        <dbReference type="ARBA" id="ARBA00008914"/>
    </source>
</evidence>
<evidence type="ECO:0000256" key="7">
    <source>
        <dbReference type="PROSITE-ProRule" id="PRU00473"/>
    </source>
</evidence>
<dbReference type="PANTHER" id="PTHR30329:SF21">
    <property type="entry name" value="LIPOPROTEIN YIAD-RELATED"/>
    <property type="match status" value="1"/>
</dbReference>
<dbReference type="PANTHER" id="PTHR30329">
    <property type="entry name" value="STATOR ELEMENT OF FLAGELLAR MOTOR COMPLEX"/>
    <property type="match status" value="1"/>
</dbReference>
<dbReference type="InterPro" id="IPR050330">
    <property type="entry name" value="Bact_OuterMem_StrucFunc"/>
</dbReference>
<dbReference type="STRING" id="642492.Clole_2449"/>
<evidence type="ECO:0000259" key="9">
    <source>
        <dbReference type="PROSITE" id="PS51123"/>
    </source>
</evidence>
<sequence length="248" mass="27949">MKKREDQPKKGAPAYMNTYGDMMTLLLTFFVLLFAMSTVDAEKFEALASSFHASVSIFDGGQTIRIDNNVLENGMSQFPVKETQFSIEQAYQEAQETTKAEQDIKAYVKAKEIDDKITVQKSGDMIVIRFADILLFDTGKADIKPGAIPNLNLIGEKLREYIDQGYHLRVEGHTDNQPIHTAQFPSNWELSSARAIAVMRFYLEEMDFNPSKISAEGMGEYHPISSNATSEERAQNRRVEIKLSKSTS</sequence>
<comment type="similarity">
    <text evidence="2">Belongs to the MotB family.</text>
</comment>
<evidence type="ECO:0000256" key="3">
    <source>
        <dbReference type="ARBA" id="ARBA00022475"/>
    </source>
</evidence>
<dbReference type="eggNOG" id="COG1360">
    <property type="taxonomic scope" value="Bacteria"/>
</dbReference>
<dbReference type="SUPFAM" id="SSF103088">
    <property type="entry name" value="OmpA-like"/>
    <property type="match status" value="1"/>
</dbReference>
<dbReference type="InterPro" id="IPR025713">
    <property type="entry name" value="MotB-like_N_dom"/>
</dbReference>
<evidence type="ECO:0000313" key="11">
    <source>
        <dbReference type="Proteomes" id="UP000008467"/>
    </source>
</evidence>
<evidence type="ECO:0000256" key="4">
    <source>
        <dbReference type="ARBA" id="ARBA00022692"/>
    </source>
</evidence>
<feature type="domain" description="OmpA-like" evidence="9">
    <location>
        <begin position="123"/>
        <end position="247"/>
    </location>
</feature>
<dbReference type="Pfam" id="PF00691">
    <property type="entry name" value="OmpA"/>
    <property type="match status" value="1"/>
</dbReference>
<proteinExistence type="inferred from homology"/>
<dbReference type="PROSITE" id="PS51123">
    <property type="entry name" value="OMPA_2"/>
    <property type="match status" value="1"/>
</dbReference>
<feature type="region of interest" description="Disordered" evidence="8">
    <location>
        <begin position="219"/>
        <end position="248"/>
    </location>
</feature>
<evidence type="ECO:0000256" key="8">
    <source>
        <dbReference type="SAM" id="MobiDB-lite"/>
    </source>
</evidence>
<evidence type="ECO:0000313" key="10">
    <source>
        <dbReference type="EMBL" id="ADZ84155.1"/>
    </source>
</evidence>
<keyword evidence="6 7" id="KW-0472">Membrane</keyword>
<keyword evidence="4" id="KW-0812">Transmembrane</keyword>
<evidence type="ECO:0000256" key="1">
    <source>
        <dbReference type="ARBA" id="ARBA00004162"/>
    </source>
</evidence>
<dbReference type="RefSeq" id="WP_013657448.1">
    <property type="nucleotide sequence ID" value="NC_015275.1"/>
</dbReference>
<dbReference type="InterPro" id="IPR036737">
    <property type="entry name" value="OmpA-like_sf"/>
</dbReference>
<dbReference type="Pfam" id="PF13677">
    <property type="entry name" value="MotB_plug"/>
    <property type="match status" value="1"/>
</dbReference>
<dbReference type="AlphaFoldDB" id="F2JGR3"/>